<organism evidence="2 3">
    <name type="scientific">Trichonephila inaurata madagascariensis</name>
    <dbReference type="NCBI Taxonomy" id="2747483"/>
    <lineage>
        <taxon>Eukaryota</taxon>
        <taxon>Metazoa</taxon>
        <taxon>Ecdysozoa</taxon>
        <taxon>Arthropoda</taxon>
        <taxon>Chelicerata</taxon>
        <taxon>Arachnida</taxon>
        <taxon>Araneae</taxon>
        <taxon>Araneomorphae</taxon>
        <taxon>Entelegynae</taxon>
        <taxon>Araneoidea</taxon>
        <taxon>Nephilidae</taxon>
        <taxon>Trichonephila</taxon>
        <taxon>Trichonephila inaurata</taxon>
    </lineage>
</organism>
<keyword evidence="3" id="KW-1185">Reference proteome</keyword>
<gene>
    <name evidence="2" type="ORF">TNIN_487891</name>
</gene>
<evidence type="ECO:0000256" key="1">
    <source>
        <dbReference type="SAM" id="MobiDB-lite"/>
    </source>
</evidence>
<comment type="caution">
    <text evidence="2">The sequence shown here is derived from an EMBL/GenBank/DDBJ whole genome shotgun (WGS) entry which is preliminary data.</text>
</comment>
<evidence type="ECO:0000313" key="2">
    <source>
        <dbReference type="EMBL" id="GFY58453.1"/>
    </source>
</evidence>
<dbReference type="AlphaFoldDB" id="A0A8X6XSQ6"/>
<accession>A0A8X6XSQ6</accession>
<sequence length="103" mass="12288">MFMSNSDEHRTVTAYLDEKREEFYVIQPLNSRPQRTPDLHRIRRNTRRSNRSRFPCRKGGTAHQRSNKIPAPHIYGGVQKITRFPRYFYTKKALLSSCADRYL</sequence>
<reference evidence="2" key="1">
    <citation type="submission" date="2020-08" db="EMBL/GenBank/DDBJ databases">
        <title>Multicomponent nature underlies the extraordinary mechanical properties of spider dragline silk.</title>
        <authorList>
            <person name="Kono N."/>
            <person name="Nakamura H."/>
            <person name="Mori M."/>
            <person name="Yoshida Y."/>
            <person name="Ohtoshi R."/>
            <person name="Malay A.D."/>
            <person name="Moran D.A.P."/>
            <person name="Tomita M."/>
            <person name="Numata K."/>
            <person name="Arakawa K."/>
        </authorList>
    </citation>
    <scope>NUCLEOTIDE SEQUENCE</scope>
</reference>
<protein>
    <submittedName>
        <fullName evidence="2">Uncharacterized protein</fullName>
    </submittedName>
</protein>
<proteinExistence type="predicted"/>
<dbReference type="EMBL" id="BMAV01012082">
    <property type="protein sequence ID" value="GFY58453.1"/>
    <property type="molecule type" value="Genomic_DNA"/>
</dbReference>
<name>A0A8X6XSQ6_9ARAC</name>
<feature type="compositionally biased region" description="Basic residues" evidence="1">
    <location>
        <begin position="45"/>
        <end position="56"/>
    </location>
</feature>
<evidence type="ECO:0000313" key="3">
    <source>
        <dbReference type="Proteomes" id="UP000886998"/>
    </source>
</evidence>
<dbReference type="Proteomes" id="UP000886998">
    <property type="component" value="Unassembled WGS sequence"/>
</dbReference>
<feature type="region of interest" description="Disordered" evidence="1">
    <location>
        <begin position="45"/>
        <end position="71"/>
    </location>
</feature>
<dbReference type="OrthoDB" id="8123891at2759"/>